<feature type="compositionally biased region" description="Low complexity" evidence="1">
    <location>
        <begin position="122"/>
        <end position="137"/>
    </location>
</feature>
<dbReference type="OrthoDB" id="2017405at2759"/>
<comment type="caution">
    <text evidence="2">The sequence shown here is derived from an EMBL/GenBank/DDBJ whole genome shotgun (WGS) entry which is preliminary data.</text>
</comment>
<evidence type="ECO:0000313" key="3">
    <source>
        <dbReference type="Proteomes" id="UP000324585"/>
    </source>
</evidence>
<name>A0A5J4YQD3_PORPP</name>
<keyword evidence="3" id="KW-1185">Reference proteome</keyword>
<gene>
    <name evidence="2" type="ORF">FVE85_9176</name>
</gene>
<evidence type="ECO:0000313" key="2">
    <source>
        <dbReference type="EMBL" id="KAA8492904.1"/>
    </source>
</evidence>
<dbReference type="Proteomes" id="UP000324585">
    <property type="component" value="Unassembled WGS sequence"/>
</dbReference>
<accession>A0A5J4YQD3</accession>
<evidence type="ECO:0000256" key="1">
    <source>
        <dbReference type="SAM" id="MobiDB-lite"/>
    </source>
</evidence>
<dbReference type="AlphaFoldDB" id="A0A5J4YQD3"/>
<dbReference type="InterPro" id="IPR021475">
    <property type="entry name" value="Pants/Emi1-like"/>
</dbReference>
<feature type="region of interest" description="Disordered" evidence="1">
    <location>
        <begin position="97"/>
        <end position="142"/>
    </location>
</feature>
<dbReference type="EMBL" id="VRMN01000008">
    <property type="protein sequence ID" value="KAA8492904.1"/>
    <property type="molecule type" value="Genomic_DNA"/>
</dbReference>
<protein>
    <submittedName>
        <fullName evidence="2">Uncharacterized protein</fullName>
    </submittedName>
</protein>
<proteinExistence type="predicted"/>
<organism evidence="2 3">
    <name type="scientific">Porphyridium purpureum</name>
    <name type="common">Red alga</name>
    <name type="synonym">Porphyridium cruentum</name>
    <dbReference type="NCBI Taxonomy" id="35688"/>
    <lineage>
        <taxon>Eukaryota</taxon>
        <taxon>Rhodophyta</taxon>
        <taxon>Bangiophyceae</taxon>
        <taxon>Porphyridiales</taxon>
        <taxon>Porphyridiaceae</taxon>
        <taxon>Porphyridium</taxon>
    </lineage>
</organism>
<dbReference type="Pfam" id="PF11326">
    <property type="entry name" value="PANTS-like"/>
    <property type="match status" value="1"/>
</dbReference>
<sequence>MAEQAFEEDKAPAGSSLTQIPNVTLPDSCVAKLTALYRCYKPSNQLREYYMTGELDGCGDSAREFWVCGKTRMMEHDRAKVMYSEFLIEEATRAAARREERSQRRNAVLGIRQRGAEDQDGSSSIANAQNNVSSASSRAEPQIAGKADNMIASKPDADTMFQAACKRSQSHPLSFKAEYGAYLRERFQAQSEHE</sequence>
<reference evidence="3" key="1">
    <citation type="journal article" date="2019" name="Nat. Commun.">
        <title>Expansion of phycobilisome linker gene families in mesophilic red algae.</title>
        <authorList>
            <person name="Lee J."/>
            <person name="Kim D."/>
            <person name="Bhattacharya D."/>
            <person name="Yoon H.S."/>
        </authorList>
    </citation>
    <scope>NUCLEOTIDE SEQUENCE [LARGE SCALE GENOMIC DNA]</scope>
    <source>
        <strain evidence="3">CCMP 1328</strain>
    </source>
</reference>